<dbReference type="GO" id="GO:0003700">
    <property type="term" value="F:DNA-binding transcription factor activity"/>
    <property type="evidence" value="ECO:0007669"/>
    <property type="project" value="InterPro"/>
</dbReference>
<evidence type="ECO:0000259" key="5">
    <source>
        <dbReference type="PROSITE" id="PS50931"/>
    </source>
</evidence>
<evidence type="ECO:0000256" key="1">
    <source>
        <dbReference type="ARBA" id="ARBA00009437"/>
    </source>
</evidence>
<keyword evidence="2" id="KW-0805">Transcription regulation</keyword>
<dbReference type="InterPro" id="IPR005119">
    <property type="entry name" value="LysR_subst-bd"/>
</dbReference>
<dbReference type="PANTHER" id="PTHR30537:SF74">
    <property type="entry name" value="HTH-TYPE TRANSCRIPTIONAL REGULATOR TRPI"/>
    <property type="match status" value="1"/>
</dbReference>
<comment type="caution">
    <text evidence="6">The sequence shown here is derived from an EMBL/GenBank/DDBJ whole genome shotgun (WGS) entry which is preliminary data.</text>
</comment>
<dbReference type="InterPro" id="IPR058163">
    <property type="entry name" value="LysR-type_TF_proteobact-type"/>
</dbReference>
<dbReference type="RefSeq" id="WP_094960592.1">
    <property type="nucleotide sequence ID" value="NZ_NOWC01000001.1"/>
</dbReference>
<dbReference type="InterPro" id="IPR036388">
    <property type="entry name" value="WH-like_DNA-bd_sf"/>
</dbReference>
<dbReference type="Pfam" id="PF03466">
    <property type="entry name" value="LysR_substrate"/>
    <property type="match status" value="1"/>
</dbReference>
<dbReference type="AlphaFoldDB" id="A0A264VZ60"/>
<dbReference type="Proteomes" id="UP000216001">
    <property type="component" value="Unassembled WGS sequence"/>
</dbReference>
<dbReference type="GO" id="GO:0043565">
    <property type="term" value="F:sequence-specific DNA binding"/>
    <property type="evidence" value="ECO:0007669"/>
    <property type="project" value="TreeGrafter"/>
</dbReference>
<dbReference type="Pfam" id="PF00126">
    <property type="entry name" value="HTH_1"/>
    <property type="match status" value="1"/>
</dbReference>
<name>A0A264VZ60_PRORE</name>
<dbReference type="SUPFAM" id="SSF53850">
    <property type="entry name" value="Periplasmic binding protein-like II"/>
    <property type="match status" value="1"/>
</dbReference>
<feature type="domain" description="HTH lysR-type" evidence="5">
    <location>
        <begin position="4"/>
        <end position="61"/>
    </location>
</feature>
<dbReference type="InterPro" id="IPR036390">
    <property type="entry name" value="WH_DNA-bd_sf"/>
</dbReference>
<keyword evidence="4" id="KW-0804">Transcription</keyword>
<sequence>MKLPPLTSLRFFDTAAKAGSFVQAAQELNVTHSAISRQIRLLEEHLGVELFERRNRAVFLTANGRILLQTTSAIFEQLKEGVEKIKNSTFPDVVSLSCEPTIAMKWLIPRLTHFYQQYPHITVHLVAAGGVIDFTKTNVDLALRRNDFKWNDNLCAVKVCSECMGVVVRPELDFKENFSHITLLSTLSRPTAWETWQNIKEIALQNNKTITYEHFYLCIQAALAGQGAALASFLMVADEVKSKQLTAPYGFIEDNSAYYLLSSKPVEQGSAAAIFTQWLIEQVNISIETLIDKR</sequence>
<reference evidence="6 7" key="1">
    <citation type="submission" date="2017-07" db="EMBL/GenBank/DDBJ databases">
        <title>blaIMP-27 on transferable plasmids in Proteus mirabilis and Providencia rettgeri.</title>
        <authorList>
            <person name="Potter R."/>
        </authorList>
    </citation>
    <scope>NUCLEOTIDE SEQUENCE [LARGE SCALE GENOMIC DNA]</scope>
    <source>
        <strain evidence="6 7">PR1</strain>
    </source>
</reference>
<dbReference type="EMBL" id="NOWC01000001">
    <property type="protein sequence ID" value="OZS76621.1"/>
    <property type="molecule type" value="Genomic_DNA"/>
</dbReference>
<dbReference type="Gene3D" id="3.40.190.10">
    <property type="entry name" value="Periplasmic binding protein-like II"/>
    <property type="match status" value="2"/>
</dbReference>
<proteinExistence type="inferred from homology"/>
<evidence type="ECO:0000313" key="6">
    <source>
        <dbReference type="EMBL" id="OZS76621.1"/>
    </source>
</evidence>
<dbReference type="Gene3D" id="1.10.10.10">
    <property type="entry name" value="Winged helix-like DNA-binding domain superfamily/Winged helix DNA-binding domain"/>
    <property type="match status" value="1"/>
</dbReference>
<organism evidence="6 7">
    <name type="scientific">Providencia rettgeri</name>
    <dbReference type="NCBI Taxonomy" id="587"/>
    <lineage>
        <taxon>Bacteria</taxon>
        <taxon>Pseudomonadati</taxon>
        <taxon>Pseudomonadota</taxon>
        <taxon>Gammaproteobacteria</taxon>
        <taxon>Enterobacterales</taxon>
        <taxon>Morganellaceae</taxon>
        <taxon>Providencia</taxon>
    </lineage>
</organism>
<keyword evidence="3" id="KW-0238">DNA-binding</keyword>
<accession>A0A264VZ60</accession>
<comment type="similarity">
    <text evidence="1">Belongs to the LysR transcriptional regulatory family.</text>
</comment>
<dbReference type="PRINTS" id="PR00039">
    <property type="entry name" value="HTHLYSR"/>
</dbReference>
<protein>
    <submittedName>
        <fullName evidence="6">LysR family transcriptional regulator</fullName>
    </submittedName>
</protein>
<dbReference type="PANTHER" id="PTHR30537">
    <property type="entry name" value="HTH-TYPE TRANSCRIPTIONAL REGULATOR"/>
    <property type="match status" value="1"/>
</dbReference>
<dbReference type="PROSITE" id="PS50931">
    <property type="entry name" value="HTH_LYSR"/>
    <property type="match status" value="1"/>
</dbReference>
<dbReference type="STRING" id="587.RB151_022040"/>
<evidence type="ECO:0000256" key="2">
    <source>
        <dbReference type="ARBA" id="ARBA00023015"/>
    </source>
</evidence>
<evidence type="ECO:0000313" key="7">
    <source>
        <dbReference type="Proteomes" id="UP000216001"/>
    </source>
</evidence>
<gene>
    <name evidence="6" type="ORF">CHI95_01970</name>
</gene>
<dbReference type="FunFam" id="1.10.10.10:FF:000038">
    <property type="entry name" value="Glycine cleavage system transcriptional activator"/>
    <property type="match status" value="1"/>
</dbReference>
<dbReference type="SUPFAM" id="SSF46785">
    <property type="entry name" value="Winged helix' DNA-binding domain"/>
    <property type="match status" value="1"/>
</dbReference>
<dbReference type="InterPro" id="IPR000847">
    <property type="entry name" value="LysR_HTH_N"/>
</dbReference>
<dbReference type="GO" id="GO:0006351">
    <property type="term" value="P:DNA-templated transcription"/>
    <property type="evidence" value="ECO:0007669"/>
    <property type="project" value="TreeGrafter"/>
</dbReference>
<evidence type="ECO:0000256" key="4">
    <source>
        <dbReference type="ARBA" id="ARBA00023163"/>
    </source>
</evidence>
<evidence type="ECO:0000256" key="3">
    <source>
        <dbReference type="ARBA" id="ARBA00023125"/>
    </source>
</evidence>